<feature type="domain" description="BZIP" evidence="5">
    <location>
        <begin position="69"/>
        <end position="83"/>
    </location>
</feature>
<dbReference type="GO" id="GO:0090575">
    <property type="term" value="C:RNA polymerase II transcription regulator complex"/>
    <property type="evidence" value="ECO:0007669"/>
    <property type="project" value="TreeGrafter"/>
</dbReference>
<dbReference type="EMBL" id="KN847535">
    <property type="protein sequence ID" value="KIW06276.1"/>
    <property type="molecule type" value="Genomic_DNA"/>
</dbReference>
<feature type="region of interest" description="Disordered" evidence="4">
    <location>
        <begin position="322"/>
        <end position="377"/>
    </location>
</feature>
<dbReference type="Proteomes" id="UP000053259">
    <property type="component" value="Unassembled WGS sequence"/>
</dbReference>
<proteinExistence type="predicted"/>
<protein>
    <recommendedName>
        <fullName evidence="5">BZIP domain-containing protein</fullName>
    </recommendedName>
</protein>
<dbReference type="AlphaFoldDB" id="A0A0D1XU25"/>
<feature type="region of interest" description="Disordered" evidence="4">
    <location>
        <begin position="181"/>
        <end position="300"/>
    </location>
</feature>
<feature type="compositionally biased region" description="Low complexity" evidence="4">
    <location>
        <begin position="238"/>
        <end position="251"/>
    </location>
</feature>
<dbReference type="InterPro" id="IPR004827">
    <property type="entry name" value="bZIP"/>
</dbReference>
<dbReference type="STRING" id="253628.A0A0D1XU25"/>
<evidence type="ECO:0000259" key="5">
    <source>
        <dbReference type="PROSITE" id="PS00036"/>
    </source>
</evidence>
<reference evidence="6 7" key="1">
    <citation type="submission" date="2015-01" db="EMBL/GenBank/DDBJ databases">
        <title>The Genome Sequence of Ochroconis gallopava CBS43764.</title>
        <authorList>
            <consortium name="The Broad Institute Genomics Platform"/>
            <person name="Cuomo C."/>
            <person name="de Hoog S."/>
            <person name="Gorbushina A."/>
            <person name="Stielow B."/>
            <person name="Teixiera M."/>
            <person name="Abouelleil A."/>
            <person name="Chapman S.B."/>
            <person name="Priest M."/>
            <person name="Young S.K."/>
            <person name="Wortman J."/>
            <person name="Nusbaum C."/>
            <person name="Birren B."/>
        </authorList>
    </citation>
    <scope>NUCLEOTIDE SEQUENCE [LARGE SCALE GENOMIC DNA]</scope>
    <source>
        <strain evidence="6 7">CBS 43764</strain>
    </source>
</reference>
<evidence type="ECO:0000256" key="3">
    <source>
        <dbReference type="SAM" id="Coils"/>
    </source>
</evidence>
<accession>A0A0D1XU25</accession>
<dbReference type="CDD" id="cd14688">
    <property type="entry name" value="bZIP_YAP"/>
    <property type="match status" value="1"/>
</dbReference>
<sequence length="423" mass="46067">MGDREATKGMTSPTVPKAEEHGEHSSGSVDSTPEAEPVEQETPQTQEPGQQQQKRKGGRKPIYATSEERKQRNRQAQAAFRERRTEYIKQLESTIKIHEENLQNLQQSHRSAADECLMLRYKNSLLERILLEKGIDVQAELRAKGGSPNLGPIRPPVSAAPLTQPIQRYAVNKYAQNRRSLGSVPKAGSPTQPTNISPNIQPTPTSRISSPAISTHRSPNFLPQPNGPISPAFGPGGQQQIRPQPQQLRPQFNPPPPRPQLATTGYPSSASTINSAASGASAASNSGPNANHAQNSNSFYTSPFQAHYDQLEQEYEQADDMYEDQDSNDQSAGAGAYPNSFAMPGPNMPQSHPSANQTPQMSTNGHHPLQPQPTQHTDATAQFGGAAMNTGYDPYDPMLDADPFGLSASMHFPTQFSFDTTSR</sequence>
<organism evidence="6 7">
    <name type="scientific">Verruconis gallopava</name>
    <dbReference type="NCBI Taxonomy" id="253628"/>
    <lineage>
        <taxon>Eukaryota</taxon>
        <taxon>Fungi</taxon>
        <taxon>Dikarya</taxon>
        <taxon>Ascomycota</taxon>
        <taxon>Pezizomycotina</taxon>
        <taxon>Dothideomycetes</taxon>
        <taxon>Pleosporomycetidae</taxon>
        <taxon>Venturiales</taxon>
        <taxon>Sympoventuriaceae</taxon>
        <taxon>Verruconis</taxon>
    </lineage>
</organism>
<dbReference type="RefSeq" id="XP_016216145.1">
    <property type="nucleotide sequence ID" value="XM_016355839.1"/>
</dbReference>
<evidence type="ECO:0000256" key="2">
    <source>
        <dbReference type="ARBA" id="ARBA00023242"/>
    </source>
</evidence>
<dbReference type="PROSITE" id="PS00036">
    <property type="entry name" value="BZIP_BASIC"/>
    <property type="match status" value="1"/>
</dbReference>
<dbReference type="HOGENOM" id="CLU_035241_2_0_1"/>
<evidence type="ECO:0000313" key="7">
    <source>
        <dbReference type="Proteomes" id="UP000053259"/>
    </source>
</evidence>
<dbReference type="VEuPathDB" id="FungiDB:PV09_02747"/>
<dbReference type="SUPFAM" id="SSF57959">
    <property type="entry name" value="Leucine zipper domain"/>
    <property type="match status" value="1"/>
</dbReference>
<keyword evidence="2" id="KW-0539">Nucleus</keyword>
<dbReference type="PANTHER" id="PTHR40621">
    <property type="entry name" value="TRANSCRIPTION FACTOR KAPC-RELATED"/>
    <property type="match status" value="1"/>
</dbReference>
<dbReference type="GO" id="GO:0000976">
    <property type="term" value="F:transcription cis-regulatory region binding"/>
    <property type="evidence" value="ECO:0007669"/>
    <property type="project" value="InterPro"/>
</dbReference>
<dbReference type="InParanoid" id="A0A0D1XU25"/>
<feature type="region of interest" description="Disordered" evidence="4">
    <location>
        <begin position="1"/>
        <end position="80"/>
    </location>
</feature>
<evidence type="ECO:0000256" key="1">
    <source>
        <dbReference type="ARBA" id="ARBA00004123"/>
    </source>
</evidence>
<dbReference type="PANTHER" id="PTHR40621:SF9">
    <property type="entry name" value="MEAB PROTEIN"/>
    <property type="match status" value="1"/>
</dbReference>
<name>A0A0D1XU25_9PEZI</name>
<dbReference type="InterPro" id="IPR050936">
    <property type="entry name" value="AP-1-like"/>
</dbReference>
<evidence type="ECO:0000256" key="4">
    <source>
        <dbReference type="SAM" id="MobiDB-lite"/>
    </source>
</evidence>
<keyword evidence="7" id="KW-1185">Reference proteome</keyword>
<feature type="compositionally biased region" description="Low complexity" evidence="4">
    <location>
        <begin position="40"/>
        <end position="52"/>
    </location>
</feature>
<dbReference type="InterPro" id="IPR046347">
    <property type="entry name" value="bZIP_sf"/>
</dbReference>
<gene>
    <name evidence="6" type="ORF">PV09_02747</name>
</gene>
<dbReference type="Gene3D" id="1.20.5.170">
    <property type="match status" value="1"/>
</dbReference>
<dbReference type="GO" id="GO:0001228">
    <property type="term" value="F:DNA-binding transcription activator activity, RNA polymerase II-specific"/>
    <property type="evidence" value="ECO:0007669"/>
    <property type="project" value="TreeGrafter"/>
</dbReference>
<comment type="subcellular location">
    <subcellularLocation>
        <location evidence="1">Nucleus</location>
    </subcellularLocation>
</comment>
<feature type="compositionally biased region" description="Polar residues" evidence="4">
    <location>
        <begin position="348"/>
        <end position="365"/>
    </location>
</feature>
<dbReference type="OrthoDB" id="2285533at2759"/>
<feature type="compositionally biased region" description="Low complexity" evidence="4">
    <location>
        <begin position="268"/>
        <end position="293"/>
    </location>
</feature>
<feature type="compositionally biased region" description="Polar residues" evidence="4">
    <location>
        <begin position="189"/>
        <end position="223"/>
    </location>
</feature>
<feature type="coiled-coil region" evidence="3">
    <location>
        <begin position="88"/>
        <end position="115"/>
    </location>
</feature>
<keyword evidence="3" id="KW-0175">Coiled coil</keyword>
<dbReference type="GeneID" id="27310720"/>
<evidence type="ECO:0000313" key="6">
    <source>
        <dbReference type="EMBL" id="KIW06276.1"/>
    </source>
</evidence>